<evidence type="ECO:0000313" key="1">
    <source>
        <dbReference type="EMBL" id="KAF6737595.1"/>
    </source>
</evidence>
<organism evidence="1 2">
    <name type="scientific">Oryzias melastigma</name>
    <name type="common">Marine medaka</name>
    <dbReference type="NCBI Taxonomy" id="30732"/>
    <lineage>
        <taxon>Eukaryota</taxon>
        <taxon>Metazoa</taxon>
        <taxon>Chordata</taxon>
        <taxon>Craniata</taxon>
        <taxon>Vertebrata</taxon>
        <taxon>Euteleostomi</taxon>
        <taxon>Actinopterygii</taxon>
        <taxon>Neopterygii</taxon>
        <taxon>Teleostei</taxon>
        <taxon>Neoteleostei</taxon>
        <taxon>Acanthomorphata</taxon>
        <taxon>Ovalentaria</taxon>
        <taxon>Atherinomorphae</taxon>
        <taxon>Beloniformes</taxon>
        <taxon>Adrianichthyidae</taxon>
        <taxon>Oryziinae</taxon>
        <taxon>Oryzias</taxon>
    </lineage>
</organism>
<feature type="non-terminal residue" evidence="1">
    <location>
        <position position="1"/>
    </location>
</feature>
<dbReference type="AlphaFoldDB" id="A0A834FPJ1"/>
<protein>
    <submittedName>
        <fullName evidence="1">Uncharacterized protein</fullName>
    </submittedName>
</protein>
<evidence type="ECO:0000313" key="2">
    <source>
        <dbReference type="Proteomes" id="UP000646548"/>
    </source>
</evidence>
<comment type="caution">
    <text evidence="1">The sequence shown here is derived from an EMBL/GenBank/DDBJ whole genome shotgun (WGS) entry which is preliminary data.</text>
</comment>
<dbReference type="PANTHER" id="PTHR33104">
    <property type="entry name" value="SI:DKEY-29D5.2"/>
    <property type="match status" value="1"/>
</dbReference>
<dbReference type="Proteomes" id="UP000646548">
    <property type="component" value="Unassembled WGS sequence"/>
</dbReference>
<feature type="non-terminal residue" evidence="1">
    <location>
        <position position="95"/>
    </location>
</feature>
<gene>
    <name evidence="1" type="ORF">FQA47_008153</name>
</gene>
<accession>A0A834FPJ1</accession>
<dbReference type="Pfam" id="PF18758">
    <property type="entry name" value="KDZ"/>
    <property type="match status" value="1"/>
</dbReference>
<proteinExistence type="predicted"/>
<dbReference type="InterPro" id="IPR040521">
    <property type="entry name" value="KDZ"/>
</dbReference>
<dbReference type="PANTHER" id="PTHR33104:SF2">
    <property type="entry name" value="CXC3 LIKE CYSTEINE CLUSTER DOMAIN-CONTAINING PROTEIN"/>
    <property type="match status" value="1"/>
</dbReference>
<dbReference type="EMBL" id="WKFB01000055">
    <property type="protein sequence ID" value="KAF6737595.1"/>
    <property type="molecule type" value="Genomic_DNA"/>
</dbReference>
<name>A0A834FPJ1_ORYME</name>
<reference evidence="1" key="1">
    <citation type="journal article" name="BMC Genomics">
        <title>Long-read sequencing and de novo genome assembly of marine medaka (Oryzias melastigma).</title>
        <authorList>
            <person name="Liang P."/>
            <person name="Saqib H.S.A."/>
            <person name="Ni X."/>
            <person name="Shen Y."/>
        </authorList>
    </citation>
    <scope>NUCLEOTIDE SEQUENCE</scope>
    <source>
        <strain evidence="1">Bigg-433</strain>
    </source>
</reference>
<sequence>QECPDRLSHQCWIKELSTLEEQDQAAFFDGVFLAEDSEVEAFVAEVRRVVKSTGGKASCGNSQWSAARDTSKQANKLDEEGVEIAVCRHGFLLKG</sequence>